<feature type="transmembrane region" description="Helical" evidence="9">
    <location>
        <begin position="232"/>
        <end position="252"/>
    </location>
</feature>
<feature type="transmembrane region" description="Helical" evidence="9">
    <location>
        <begin position="272"/>
        <end position="292"/>
    </location>
</feature>
<comment type="caution">
    <text evidence="12">The sequence shown here is derived from an EMBL/GenBank/DDBJ whole genome shotgun (WGS) entry which is preliminary data.</text>
</comment>
<keyword evidence="3 9" id="KW-0813">Transport</keyword>
<reference evidence="12 13" key="1">
    <citation type="submission" date="2018-12" db="EMBL/GenBank/DDBJ databases">
        <title>The complete genome of the methanogenic archaea of the candidate phylum Verstraetearchaeota, obtained from the metagenome of underground thermal water.</title>
        <authorList>
            <person name="Kadnikov V.V."/>
            <person name="Mardanov A.V."/>
            <person name="Beletsky A.V."/>
            <person name="Karnachuk O.V."/>
            <person name="Ravin N.V."/>
        </authorList>
    </citation>
    <scope>NUCLEOTIDE SEQUENCE [LARGE SCALE GENOMIC DNA]</scope>
    <source>
        <strain evidence="12">Ch88</strain>
    </source>
</reference>
<accession>A0A444L970</accession>
<comment type="function">
    <text evidence="10">Part of the binding-protein-dependent transport system for phosphate; probably responsible for the translocation of the substrate across the membrane.</text>
</comment>
<evidence type="ECO:0000256" key="8">
    <source>
        <dbReference type="ARBA" id="ARBA00023136"/>
    </source>
</evidence>
<dbReference type="InterPro" id="IPR035906">
    <property type="entry name" value="MetI-like_sf"/>
</dbReference>
<evidence type="ECO:0000256" key="4">
    <source>
        <dbReference type="ARBA" id="ARBA00022475"/>
    </source>
</evidence>
<dbReference type="Pfam" id="PF00528">
    <property type="entry name" value="BPD_transp_1"/>
    <property type="match status" value="1"/>
</dbReference>
<evidence type="ECO:0000256" key="9">
    <source>
        <dbReference type="RuleBase" id="RU363032"/>
    </source>
</evidence>
<evidence type="ECO:0000256" key="7">
    <source>
        <dbReference type="ARBA" id="ARBA00022989"/>
    </source>
</evidence>
<comment type="subcellular location">
    <subcellularLocation>
        <location evidence="1 9">Cell membrane</location>
        <topology evidence="1 9">Multi-pass membrane protein</topology>
    </subcellularLocation>
</comment>
<dbReference type="SUPFAM" id="SSF161098">
    <property type="entry name" value="MetI-like"/>
    <property type="match status" value="1"/>
</dbReference>
<feature type="transmembrane region" description="Helical" evidence="9">
    <location>
        <begin position="12"/>
        <end position="40"/>
    </location>
</feature>
<evidence type="ECO:0000256" key="2">
    <source>
        <dbReference type="ARBA" id="ARBA00007069"/>
    </source>
</evidence>
<dbReference type="GO" id="GO:0005886">
    <property type="term" value="C:plasma membrane"/>
    <property type="evidence" value="ECO:0007669"/>
    <property type="project" value="UniProtKB-SubCell"/>
</dbReference>
<dbReference type="PROSITE" id="PS50928">
    <property type="entry name" value="ABC_TM1"/>
    <property type="match status" value="1"/>
</dbReference>
<organism evidence="12 13">
    <name type="scientific">Methanosuratincola subterraneus</name>
    <dbReference type="NCBI Taxonomy" id="2593994"/>
    <lineage>
        <taxon>Archaea</taxon>
        <taxon>Thermoproteota</taxon>
        <taxon>Methanosuratincolia</taxon>
        <taxon>Candidatus Methanomethylicales</taxon>
        <taxon>Candidatus Methanomethylicaceae</taxon>
        <taxon>Candidatus Methanosuratincola (ex Vanwonterghem et al. 2016)</taxon>
    </lineage>
</organism>
<dbReference type="PANTHER" id="PTHR30425">
    <property type="entry name" value="PHOSPHATE TRANSPORT SYSTEM PERMEASE PROTEIN PST"/>
    <property type="match status" value="1"/>
</dbReference>
<keyword evidence="8 9" id="KW-0472">Membrane</keyword>
<dbReference type="InterPro" id="IPR051124">
    <property type="entry name" value="Phosphate_Transport_Permease"/>
</dbReference>
<feature type="transmembrane region" description="Helical" evidence="9">
    <location>
        <begin position="203"/>
        <end position="225"/>
    </location>
</feature>
<dbReference type="PANTHER" id="PTHR30425:SF1">
    <property type="entry name" value="PHOSPHATE TRANSPORT SYSTEM PERMEASE PROTEIN PSTC"/>
    <property type="match status" value="1"/>
</dbReference>
<dbReference type="GO" id="GO:0005315">
    <property type="term" value="F:phosphate transmembrane transporter activity"/>
    <property type="evidence" value="ECO:0007669"/>
    <property type="project" value="InterPro"/>
</dbReference>
<evidence type="ECO:0000256" key="6">
    <source>
        <dbReference type="ARBA" id="ARBA00022692"/>
    </source>
</evidence>
<dbReference type="Gene3D" id="1.10.3720.10">
    <property type="entry name" value="MetI-like"/>
    <property type="match status" value="1"/>
</dbReference>
<feature type="domain" description="ABC transmembrane type-1" evidence="11">
    <location>
        <begin position="68"/>
        <end position="296"/>
    </location>
</feature>
<feature type="transmembrane region" description="Helical" evidence="9">
    <location>
        <begin position="140"/>
        <end position="157"/>
    </location>
</feature>
<keyword evidence="4 10" id="KW-1003">Cell membrane</keyword>
<gene>
    <name evidence="12" type="ORF">Metus_0156</name>
</gene>
<evidence type="ECO:0000259" key="11">
    <source>
        <dbReference type="PROSITE" id="PS50928"/>
    </source>
</evidence>
<keyword evidence="5 10" id="KW-0592">Phosphate transport</keyword>
<dbReference type="GO" id="GO:0006817">
    <property type="term" value="P:phosphate ion transport"/>
    <property type="evidence" value="ECO:0007669"/>
    <property type="project" value="UniProtKB-KW"/>
</dbReference>
<dbReference type="CDD" id="cd06261">
    <property type="entry name" value="TM_PBP2"/>
    <property type="match status" value="1"/>
</dbReference>
<dbReference type="NCBIfam" id="TIGR02138">
    <property type="entry name" value="phosphate_pstC"/>
    <property type="match status" value="1"/>
</dbReference>
<feature type="transmembrane region" description="Helical" evidence="9">
    <location>
        <begin position="60"/>
        <end position="93"/>
    </location>
</feature>
<name>A0A444L970_METS7</name>
<evidence type="ECO:0000256" key="5">
    <source>
        <dbReference type="ARBA" id="ARBA00022592"/>
    </source>
</evidence>
<dbReference type="Proteomes" id="UP000288215">
    <property type="component" value="Unassembled WGS sequence"/>
</dbReference>
<dbReference type="InterPro" id="IPR000515">
    <property type="entry name" value="MetI-like"/>
</dbReference>
<keyword evidence="7 9" id="KW-1133">Transmembrane helix</keyword>
<proteinExistence type="inferred from homology"/>
<protein>
    <recommendedName>
        <fullName evidence="10">Phosphate transport system permease protein</fullName>
    </recommendedName>
</protein>
<evidence type="ECO:0000256" key="1">
    <source>
        <dbReference type="ARBA" id="ARBA00004651"/>
    </source>
</evidence>
<sequence length="310" mass="33189">MNKKSIFFKDSAFKYLVGGSSLIVVAFFVMIFVMLAVRSYPSMANDPLMIFGSTWDVNSGLYGGIPAILGTLASSAIAVALAVPISLGMSVFFTEYAPRRVRAALSIVIDMLATIPSVIFGIWGLWIVAPLVKTYVQDPIVGSIGFIPLFSGPAYGLSLFLASLVLTFMIVPIISSLTISLLSTTPVELREAMISLGATRWEVVRHVALPFSKLGIFASIILALGRALGETMAVTMVIGNSFIWPFSSISLFSPASTITSKIASELYEAVDVLHVSSLVELGLILLVITLLVNSSARLVITRISRRNASG</sequence>
<evidence type="ECO:0000256" key="3">
    <source>
        <dbReference type="ARBA" id="ARBA00022448"/>
    </source>
</evidence>
<evidence type="ECO:0000313" key="13">
    <source>
        <dbReference type="Proteomes" id="UP000288215"/>
    </source>
</evidence>
<dbReference type="AlphaFoldDB" id="A0A444L970"/>
<feature type="transmembrane region" description="Helical" evidence="9">
    <location>
        <begin position="164"/>
        <end position="183"/>
    </location>
</feature>
<evidence type="ECO:0000256" key="10">
    <source>
        <dbReference type="RuleBase" id="RU363054"/>
    </source>
</evidence>
<dbReference type="EMBL" id="RXGA01000001">
    <property type="protein sequence ID" value="RWX74131.1"/>
    <property type="molecule type" value="Genomic_DNA"/>
</dbReference>
<evidence type="ECO:0000313" key="12">
    <source>
        <dbReference type="EMBL" id="RWX74131.1"/>
    </source>
</evidence>
<feature type="transmembrane region" description="Helical" evidence="9">
    <location>
        <begin position="105"/>
        <end position="128"/>
    </location>
</feature>
<dbReference type="InterPro" id="IPR011864">
    <property type="entry name" value="Phosphate_PstC"/>
</dbReference>
<comment type="similarity">
    <text evidence="2 10">Belongs to the binding-protein-dependent transport system permease family. CysTW subfamily.</text>
</comment>
<keyword evidence="6 9" id="KW-0812">Transmembrane</keyword>